<dbReference type="RefSeq" id="WP_015488993.1">
    <property type="nucleotide sequence ID" value="NC_020891.1"/>
</dbReference>
<evidence type="ECO:0000259" key="7">
    <source>
        <dbReference type="Pfam" id="PF00361"/>
    </source>
</evidence>
<evidence type="ECO:0000256" key="5">
    <source>
        <dbReference type="RuleBase" id="RU000320"/>
    </source>
</evidence>
<feature type="transmembrane region" description="Helical" evidence="6">
    <location>
        <begin position="442"/>
        <end position="459"/>
    </location>
</feature>
<reference evidence="8 9" key="1">
    <citation type="submission" date="2011-11" db="EMBL/GenBank/DDBJ databases">
        <authorList>
            <person name="Gartemann K."/>
        </authorList>
    </citation>
    <scope>NUCLEOTIDE SEQUENCE [LARGE SCALE GENOMIC DNA]</scope>
    <source>
        <strain evidence="9">NCPPB 2581</strain>
    </source>
</reference>
<feature type="transmembrane region" description="Helical" evidence="6">
    <location>
        <begin position="374"/>
        <end position="395"/>
    </location>
</feature>
<dbReference type="PRINTS" id="PR01434">
    <property type="entry name" value="NADHDHGNASE5"/>
</dbReference>
<dbReference type="Proteomes" id="UP000012170">
    <property type="component" value="Chromosome"/>
</dbReference>
<comment type="subcellular location">
    <subcellularLocation>
        <location evidence="1">Endomembrane system</location>
        <topology evidence="1">Multi-pass membrane protein</topology>
    </subcellularLocation>
    <subcellularLocation>
        <location evidence="5">Membrane</location>
        <topology evidence="5">Multi-pass membrane protein</topology>
    </subcellularLocation>
</comment>
<feature type="transmembrane region" description="Helical" evidence="6">
    <location>
        <begin position="91"/>
        <end position="109"/>
    </location>
</feature>
<evidence type="ECO:0000256" key="2">
    <source>
        <dbReference type="ARBA" id="ARBA00022692"/>
    </source>
</evidence>
<dbReference type="Pfam" id="PF00361">
    <property type="entry name" value="Proton_antipo_M"/>
    <property type="match status" value="1"/>
</dbReference>
<evidence type="ECO:0000256" key="3">
    <source>
        <dbReference type="ARBA" id="ARBA00022989"/>
    </source>
</evidence>
<feature type="transmembrane region" description="Helical" evidence="6">
    <location>
        <begin position="293"/>
        <end position="314"/>
    </location>
</feature>
<evidence type="ECO:0000256" key="6">
    <source>
        <dbReference type="SAM" id="Phobius"/>
    </source>
</evidence>
<evidence type="ECO:0000256" key="1">
    <source>
        <dbReference type="ARBA" id="ARBA00004127"/>
    </source>
</evidence>
<dbReference type="KEGG" id="cmc:CMN_00192"/>
<reference evidence="9" key="2">
    <citation type="submission" date="2013-04" db="EMBL/GenBank/DDBJ databases">
        <title>The genome sequence of the maize-pathogen Clavibacter michiganensis subsp. nebraskensis.</title>
        <authorList>
            <person name="Gartemann K.H."/>
            <person name="Blom J."/>
            <person name="Dreiseikelmann B."/>
            <person name="Fluegel M."/>
            <person name="Jaenicke S."/>
            <person name="Linke B."/>
            <person name="Sczcepanowski R."/>
            <person name="Wittmann J."/>
            <person name="Goesmann A."/>
            <person name="Puehler A."/>
            <person name="Eichenlaub R."/>
            <person name="Rueckert C."/>
        </authorList>
    </citation>
    <scope>NUCLEOTIDE SEQUENCE [LARGE SCALE GENOMIC DNA]</scope>
    <source>
        <strain evidence="9">NCPPB 2581</strain>
    </source>
</reference>
<dbReference type="GO" id="GO:0012505">
    <property type="term" value="C:endomembrane system"/>
    <property type="evidence" value="ECO:0007669"/>
    <property type="project" value="UniProtKB-SubCell"/>
</dbReference>
<feature type="domain" description="NADH:quinone oxidoreductase/Mrp antiporter transmembrane" evidence="7">
    <location>
        <begin position="109"/>
        <end position="333"/>
    </location>
</feature>
<feature type="transmembrane region" description="Helical" evidence="6">
    <location>
        <begin position="221"/>
        <end position="240"/>
    </location>
</feature>
<dbReference type="GO" id="GO:0016020">
    <property type="term" value="C:membrane"/>
    <property type="evidence" value="ECO:0007669"/>
    <property type="project" value="UniProtKB-SubCell"/>
</dbReference>
<dbReference type="PANTHER" id="PTHR42829:SF1">
    <property type="entry name" value="INORGANIC CARBON TRANSPORTER SUBUNIT DABB-RELATED"/>
    <property type="match status" value="1"/>
</dbReference>
<dbReference type="GO" id="GO:0015990">
    <property type="term" value="P:electron transport coupled proton transport"/>
    <property type="evidence" value="ECO:0007669"/>
    <property type="project" value="TreeGrafter"/>
</dbReference>
<feature type="transmembrane region" description="Helical" evidence="6">
    <location>
        <begin position="56"/>
        <end position="79"/>
    </location>
</feature>
<feature type="transmembrane region" description="Helical" evidence="6">
    <location>
        <begin position="347"/>
        <end position="368"/>
    </location>
</feature>
<gene>
    <name evidence="8" type="ORF">CMN_00192</name>
</gene>
<dbReference type="EMBL" id="HE614873">
    <property type="protein sequence ID" value="CCE74168.1"/>
    <property type="molecule type" value="Genomic_DNA"/>
</dbReference>
<keyword evidence="2 5" id="KW-0812">Transmembrane</keyword>
<accession>A0AAI8ZFV8</accession>
<feature type="transmembrane region" description="Helical" evidence="6">
    <location>
        <begin position="146"/>
        <end position="167"/>
    </location>
</feature>
<name>A0AAI8ZFV8_9MICO</name>
<keyword evidence="4 6" id="KW-0472">Membrane</keyword>
<feature type="transmembrane region" description="Helical" evidence="6">
    <location>
        <begin position="252"/>
        <end position="273"/>
    </location>
</feature>
<dbReference type="InterPro" id="IPR001750">
    <property type="entry name" value="ND/Mrp_TM"/>
</dbReference>
<feature type="transmembrane region" description="Helical" evidence="6">
    <location>
        <begin position="179"/>
        <end position="201"/>
    </location>
</feature>
<proteinExistence type="predicted"/>
<feature type="transmembrane region" description="Helical" evidence="6">
    <location>
        <begin position="407"/>
        <end position="430"/>
    </location>
</feature>
<evidence type="ECO:0000313" key="9">
    <source>
        <dbReference type="Proteomes" id="UP000012170"/>
    </source>
</evidence>
<evidence type="ECO:0000313" key="8">
    <source>
        <dbReference type="EMBL" id="CCE74168.1"/>
    </source>
</evidence>
<keyword evidence="3 6" id="KW-1133">Transmembrane helix</keyword>
<dbReference type="PANTHER" id="PTHR42829">
    <property type="entry name" value="NADH-UBIQUINONE OXIDOREDUCTASE CHAIN 5"/>
    <property type="match status" value="1"/>
</dbReference>
<feature type="transmembrane region" description="Helical" evidence="6">
    <location>
        <begin position="29"/>
        <end position="49"/>
    </location>
</feature>
<dbReference type="GO" id="GO:0003954">
    <property type="term" value="F:NADH dehydrogenase activity"/>
    <property type="evidence" value="ECO:0007669"/>
    <property type="project" value="TreeGrafter"/>
</dbReference>
<dbReference type="AlphaFoldDB" id="A0AAI8ZFV8"/>
<organism evidence="8 9">
    <name type="scientific">Clavibacter nebraskensis NCPPB 2581</name>
    <dbReference type="NCBI Taxonomy" id="1097677"/>
    <lineage>
        <taxon>Bacteria</taxon>
        <taxon>Bacillati</taxon>
        <taxon>Actinomycetota</taxon>
        <taxon>Actinomycetes</taxon>
        <taxon>Micrococcales</taxon>
        <taxon>Microbacteriaceae</taxon>
        <taxon>Clavibacter</taxon>
    </lineage>
</organism>
<sequence length="506" mass="50529">MVAVSVVVAVWLLAAAVAASPGIPAGGSARVAVGLGGVGVGAAVTLVALRGAGDVDVAWAAALAAVLIAGLSTGIQRFAVAHLRADPRQRWFVVGVNLLTASSVGVVLAPSVLWFAVAWSAAGASLLMLLAMQPGSRQARQGLARAAVQLGVGDLALWSAVVALAAWAGGDVSWDRIGAVAAALPAGPAMTVAVLLVAAGASRAAQVPFHGWLPMTLAAPTTVSAIMHAGVVNAAAFLVIRFAETVTAQPVAMLLLGILGAASMLCGAAGYLVRPDLKGRLVASTTAQMGVMLVALAVGAWGAALFHLIGHGIYKARLFLRAGDQIDDMRRAQAAPAAERASSPVRAAAVAAAVIVPGAGILAATWLADVPSTSSGVLLDAYGWMTAGLLLHGALTTRAASAGLRVLLLPAAAAAAAAYAVVVHAFDALVSSDVPAAAAPDPGWVVLVPLLLVGALSLLPRMRVAGSSRLYGWVTLLAGSPVPRVRSDAAPRPRPATSAPIIQELA</sequence>
<dbReference type="GeneID" id="92984684"/>
<dbReference type="GO" id="GO:0042773">
    <property type="term" value="P:ATP synthesis coupled electron transport"/>
    <property type="evidence" value="ECO:0007669"/>
    <property type="project" value="InterPro"/>
</dbReference>
<dbReference type="GO" id="GO:0008137">
    <property type="term" value="F:NADH dehydrogenase (ubiquinone) activity"/>
    <property type="evidence" value="ECO:0007669"/>
    <property type="project" value="InterPro"/>
</dbReference>
<protein>
    <submittedName>
        <fullName evidence="8">NADH dehydrogenase subunit</fullName>
    </submittedName>
</protein>
<evidence type="ECO:0000256" key="4">
    <source>
        <dbReference type="ARBA" id="ARBA00023136"/>
    </source>
</evidence>
<dbReference type="InterPro" id="IPR003945">
    <property type="entry name" value="NU5C-like"/>
</dbReference>